<dbReference type="PANTHER" id="PTHR20974:SF0">
    <property type="entry name" value="UPF0585 PROTEIN CG18661"/>
    <property type="match status" value="1"/>
</dbReference>
<accession>A0A368XP41</accession>
<gene>
    <name evidence="1" type="ORF">DES41_106190</name>
</gene>
<dbReference type="RefSeq" id="WP_114469733.1">
    <property type="nucleotide sequence ID" value="NZ_QPJK01000006.1"/>
</dbReference>
<protein>
    <submittedName>
        <fullName evidence="1">Uncharacterized protein DUF938</fullName>
    </submittedName>
</protein>
<evidence type="ECO:0000313" key="2">
    <source>
        <dbReference type="Proteomes" id="UP000252884"/>
    </source>
</evidence>
<reference evidence="1 2" key="1">
    <citation type="submission" date="2018-07" db="EMBL/GenBank/DDBJ databases">
        <title>Genomic Encyclopedia of Type Strains, Phase IV (KMG-IV): sequencing the most valuable type-strain genomes for metagenomic binning, comparative biology and taxonomic classification.</title>
        <authorList>
            <person name="Goeker M."/>
        </authorList>
    </citation>
    <scope>NUCLEOTIDE SEQUENCE [LARGE SCALE GENOMIC DNA]</scope>
    <source>
        <strain evidence="1 2">DSM 21634</strain>
    </source>
</reference>
<dbReference type="AlphaFoldDB" id="A0A368XP41"/>
<evidence type="ECO:0000313" key="1">
    <source>
        <dbReference type="EMBL" id="RCW69319.1"/>
    </source>
</evidence>
<dbReference type="OrthoDB" id="9342562at2"/>
<name>A0A368XP41_9BURK</name>
<dbReference type="InterPro" id="IPR029063">
    <property type="entry name" value="SAM-dependent_MTases_sf"/>
</dbReference>
<dbReference type="Pfam" id="PF06080">
    <property type="entry name" value="DUF938"/>
    <property type="match status" value="1"/>
</dbReference>
<dbReference type="Proteomes" id="UP000252884">
    <property type="component" value="Unassembled WGS sequence"/>
</dbReference>
<dbReference type="InterPro" id="IPR010342">
    <property type="entry name" value="DUF938"/>
</dbReference>
<organism evidence="1 2">
    <name type="scientific">Pseudorhodoferax soli</name>
    <dbReference type="NCBI Taxonomy" id="545864"/>
    <lineage>
        <taxon>Bacteria</taxon>
        <taxon>Pseudomonadati</taxon>
        <taxon>Pseudomonadota</taxon>
        <taxon>Betaproteobacteria</taxon>
        <taxon>Burkholderiales</taxon>
        <taxon>Comamonadaceae</taxon>
    </lineage>
</organism>
<dbReference type="SUPFAM" id="SSF53335">
    <property type="entry name" value="S-adenosyl-L-methionine-dependent methyltransferases"/>
    <property type="match status" value="1"/>
</dbReference>
<dbReference type="EMBL" id="QPJK01000006">
    <property type="protein sequence ID" value="RCW69319.1"/>
    <property type="molecule type" value="Genomic_DNA"/>
</dbReference>
<sequence>MTIASTLQHLAQRSPASERNREPILERLLALLPPDGNALEVASGTGQHVAFFAARMPGWIWQPSDRTDEAFASIDAWCAQEGAAKVHGPVLLDATAPRWPDDGPAFEAGSFDLVLCANMLHIAPWAACAGLMQGAARCLAADGRLVTYGPYVEADVPTAPGNQAFDADLRQRNPAWGLRALADVTAEAEAAGLRLAERHAMPANNLLLVFQHA</sequence>
<dbReference type="Gene3D" id="3.40.50.150">
    <property type="entry name" value="Vaccinia Virus protein VP39"/>
    <property type="match status" value="1"/>
</dbReference>
<keyword evidence="2" id="KW-1185">Reference proteome</keyword>
<dbReference type="PANTHER" id="PTHR20974">
    <property type="entry name" value="UPF0585 PROTEIN CG18661"/>
    <property type="match status" value="1"/>
</dbReference>
<proteinExistence type="predicted"/>
<comment type="caution">
    <text evidence="1">The sequence shown here is derived from an EMBL/GenBank/DDBJ whole genome shotgun (WGS) entry which is preliminary data.</text>
</comment>